<dbReference type="GO" id="GO:0140566">
    <property type="term" value="F:histone reader activity"/>
    <property type="evidence" value="ECO:0007669"/>
    <property type="project" value="InterPro"/>
</dbReference>
<dbReference type="Gene3D" id="3.30.40.10">
    <property type="entry name" value="Zinc/RING finger domain, C3HC4 (zinc finger)"/>
    <property type="match status" value="1"/>
</dbReference>
<feature type="compositionally biased region" description="Basic and acidic residues" evidence="6">
    <location>
        <begin position="411"/>
        <end position="420"/>
    </location>
</feature>
<accession>A0AAN9I2E3</accession>
<sequence length="464" mass="51287">MLTIGIWPRFESHIVSHFQNPEKSYLACLAVVLCHLDEFICDMCGDAGRQDLLAICSKCNEGAEHIYCMRVTRGRVPDDWVCEECKERSECQQSESPVNLEPWSNSMLKFKSSCDWKRRQARRCIGSTSQSVKKDRVNRMHAEPPLSFKPCYNTLLPRDFSCKNPNDGNAKATKDTTSELQTFHNPQAKVKVPHDYGHKAVETRATIPEASKPTNQSLLRMESPVKTLGKETLEAACNVCTVKESFDGSQEKPLVPSHVGDELPTLCSKTEIARGKCSLLKSGSSKTAGLKFKGQLVEVQKNEENRDFGSRSALNLNVALEDGDDMVRLHEIDEFDGMDTKSSGDKILLGGDSYNAGGFDLNQPLDEKEKTSESVIDLNLSPGQSVENMDDNPNRDVRGKIPGEENNNADSVEKLDKLPMDEGSNADNGEPSRPPSLSLPPSTIPEENPDVLAAEILISLSRIS</sequence>
<keyword evidence="5" id="KW-0804">Transcription</keyword>
<dbReference type="InterPro" id="IPR011011">
    <property type="entry name" value="Znf_FYVE_PHD"/>
</dbReference>
<evidence type="ECO:0000256" key="2">
    <source>
        <dbReference type="ARBA" id="ARBA00022771"/>
    </source>
</evidence>
<dbReference type="EMBL" id="JAYKXN010000008">
    <property type="protein sequence ID" value="KAK7263302.1"/>
    <property type="molecule type" value="Genomic_DNA"/>
</dbReference>
<evidence type="ECO:0000313" key="8">
    <source>
        <dbReference type="Proteomes" id="UP001359559"/>
    </source>
</evidence>
<feature type="region of interest" description="Disordered" evidence="6">
    <location>
        <begin position="360"/>
        <end position="450"/>
    </location>
</feature>
<proteinExistence type="predicted"/>
<evidence type="ECO:0008006" key="9">
    <source>
        <dbReference type="Google" id="ProtNLM"/>
    </source>
</evidence>
<dbReference type="GO" id="GO:0008270">
    <property type="term" value="F:zinc ion binding"/>
    <property type="evidence" value="ECO:0007669"/>
    <property type="project" value="UniProtKB-KW"/>
</dbReference>
<protein>
    <recommendedName>
        <fullName evidence="9">PHD-type domain-containing protein</fullName>
    </recommendedName>
</protein>
<keyword evidence="2" id="KW-0863">Zinc-finger</keyword>
<reference evidence="7 8" key="1">
    <citation type="submission" date="2024-01" db="EMBL/GenBank/DDBJ databases">
        <title>The genomes of 5 underutilized Papilionoideae crops provide insights into root nodulation and disease resistance.</title>
        <authorList>
            <person name="Yuan L."/>
        </authorList>
    </citation>
    <scope>NUCLEOTIDE SEQUENCE [LARGE SCALE GENOMIC DNA]</scope>
    <source>
        <strain evidence="7">LY-2023</strain>
        <tissue evidence="7">Leaf</tissue>
    </source>
</reference>
<dbReference type="Proteomes" id="UP001359559">
    <property type="component" value="Unassembled WGS sequence"/>
</dbReference>
<comment type="caution">
    <text evidence="7">The sequence shown here is derived from an EMBL/GenBank/DDBJ whole genome shotgun (WGS) entry which is preliminary data.</text>
</comment>
<evidence type="ECO:0000256" key="3">
    <source>
        <dbReference type="ARBA" id="ARBA00022833"/>
    </source>
</evidence>
<evidence type="ECO:0000256" key="1">
    <source>
        <dbReference type="ARBA" id="ARBA00022723"/>
    </source>
</evidence>
<evidence type="ECO:0000313" key="7">
    <source>
        <dbReference type="EMBL" id="KAK7263302.1"/>
    </source>
</evidence>
<gene>
    <name evidence="7" type="ORF">RJT34_30890</name>
</gene>
<dbReference type="SUPFAM" id="SSF57903">
    <property type="entry name" value="FYVE/PHD zinc finger"/>
    <property type="match status" value="1"/>
</dbReference>
<dbReference type="InterPro" id="IPR049914">
    <property type="entry name" value="PHD1-3/5-6"/>
</dbReference>
<dbReference type="PANTHER" id="PTHR33304">
    <property type="match status" value="1"/>
</dbReference>
<evidence type="ECO:0000256" key="5">
    <source>
        <dbReference type="ARBA" id="ARBA00023163"/>
    </source>
</evidence>
<feature type="compositionally biased region" description="Basic and acidic residues" evidence="6">
    <location>
        <begin position="392"/>
        <end position="403"/>
    </location>
</feature>
<dbReference type="PANTHER" id="PTHR33304:SF9">
    <property type="entry name" value="RING_FYVE_PHD ZINC FINGER SUPERFAMILY PROTEIN"/>
    <property type="match status" value="1"/>
</dbReference>
<evidence type="ECO:0000256" key="6">
    <source>
        <dbReference type="SAM" id="MobiDB-lite"/>
    </source>
</evidence>
<keyword evidence="3" id="KW-0862">Zinc</keyword>
<name>A0AAN9I2E3_CLITE</name>
<keyword evidence="4" id="KW-0805">Transcription regulation</keyword>
<dbReference type="GO" id="GO:0034244">
    <property type="term" value="P:negative regulation of transcription elongation by RNA polymerase II"/>
    <property type="evidence" value="ECO:0007669"/>
    <property type="project" value="InterPro"/>
</dbReference>
<dbReference type="AlphaFoldDB" id="A0AAN9I2E3"/>
<keyword evidence="8" id="KW-1185">Reference proteome</keyword>
<organism evidence="7 8">
    <name type="scientific">Clitoria ternatea</name>
    <name type="common">Butterfly pea</name>
    <dbReference type="NCBI Taxonomy" id="43366"/>
    <lineage>
        <taxon>Eukaryota</taxon>
        <taxon>Viridiplantae</taxon>
        <taxon>Streptophyta</taxon>
        <taxon>Embryophyta</taxon>
        <taxon>Tracheophyta</taxon>
        <taxon>Spermatophyta</taxon>
        <taxon>Magnoliopsida</taxon>
        <taxon>eudicotyledons</taxon>
        <taxon>Gunneridae</taxon>
        <taxon>Pentapetalae</taxon>
        <taxon>rosids</taxon>
        <taxon>fabids</taxon>
        <taxon>Fabales</taxon>
        <taxon>Fabaceae</taxon>
        <taxon>Papilionoideae</taxon>
        <taxon>50 kb inversion clade</taxon>
        <taxon>NPAAA clade</taxon>
        <taxon>indigoferoid/millettioid clade</taxon>
        <taxon>Phaseoleae</taxon>
        <taxon>Clitoria</taxon>
    </lineage>
</organism>
<keyword evidence="1" id="KW-0479">Metal-binding</keyword>
<evidence type="ECO:0000256" key="4">
    <source>
        <dbReference type="ARBA" id="ARBA00023015"/>
    </source>
</evidence>
<dbReference type="InterPro" id="IPR013083">
    <property type="entry name" value="Znf_RING/FYVE/PHD"/>
</dbReference>